<keyword evidence="3" id="KW-1185">Reference proteome</keyword>
<sequence length="97" mass="10800">MTDHKEARRGFVQGCQCQSSRDLPVIGPARVRGRAQRDASRNSQSSPSSREHCSAADGDFSDIWEEIKPLAAEISIFKAQTCRIRAGKQTGRRIKKN</sequence>
<gene>
    <name evidence="2" type="ORF">KC01_LOCUS15155</name>
</gene>
<accession>A0AAV2K4P2</accession>
<feature type="region of interest" description="Disordered" evidence="1">
    <location>
        <begin position="26"/>
        <end position="56"/>
    </location>
</feature>
<name>A0AAV2K4P2_KNICA</name>
<evidence type="ECO:0000313" key="2">
    <source>
        <dbReference type="EMBL" id="CAL1584897.1"/>
    </source>
</evidence>
<dbReference type="EMBL" id="OZ035838">
    <property type="protein sequence ID" value="CAL1584897.1"/>
    <property type="molecule type" value="Genomic_DNA"/>
</dbReference>
<reference evidence="2 3" key="1">
    <citation type="submission" date="2024-04" db="EMBL/GenBank/DDBJ databases">
        <authorList>
            <person name="Waldvogel A.-M."/>
            <person name="Schoenle A."/>
        </authorList>
    </citation>
    <scope>NUCLEOTIDE SEQUENCE [LARGE SCALE GENOMIC DNA]</scope>
</reference>
<dbReference type="Proteomes" id="UP001497482">
    <property type="component" value="Chromosome 16"/>
</dbReference>
<dbReference type="AlphaFoldDB" id="A0AAV2K4P2"/>
<proteinExistence type="predicted"/>
<organism evidence="2 3">
    <name type="scientific">Knipowitschia caucasica</name>
    <name type="common">Caucasian dwarf goby</name>
    <name type="synonym">Pomatoschistus caucasicus</name>
    <dbReference type="NCBI Taxonomy" id="637954"/>
    <lineage>
        <taxon>Eukaryota</taxon>
        <taxon>Metazoa</taxon>
        <taxon>Chordata</taxon>
        <taxon>Craniata</taxon>
        <taxon>Vertebrata</taxon>
        <taxon>Euteleostomi</taxon>
        <taxon>Actinopterygii</taxon>
        <taxon>Neopterygii</taxon>
        <taxon>Teleostei</taxon>
        <taxon>Neoteleostei</taxon>
        <taxon>Acanthomorphata</taxon>
        <taxon>Gobiaria</taxon>
        <taxon>Gobiiformes</taxon>
        <taxon>Gobioidei</taxon>
        <taxon>Gobiidae</taxon>
        <taxon>Gobiinae</taxon>
        <taxon>Knipowitschia</taxon>
    </lineage>
</organism>
<evidence type="ECO:0000313" key="3">
    <source>
        <dbReference type="Proteomes" id="UP001497482"/>
    </source>
</evidence>
<protein>
    <submittedName>
        <fullName evidence="2">Uncharacterized protein</fullName>
    </submittedName>
</protein>
<evidence type="ECO:0000256" key="1">
    <source>
        <dbReference type="SAM" id="MobiDB-lite"/>
    </source>
</evidence>